<dbReference type="Proteomes" id="UP001575181">
    <property type="component" value="Unassembled WGS sequence"/>
</dbReference>
<dbReference type="PRINTS" id="PR00112">
    <property type="entry name" value="ACYLPHPHTASE"/>
</dbReference>
<evidence type="ECO:0000256" key="5">
    <source>
        <dbReference type="PROSITE-ProRule" id="PRU00520"/>
    </source>
</evidence>
<evidence type="ECO:0000256" key="7">
    <source>
        <dbReference type="RuleBase" id="RU004168"/>
    </source>
</evidence>
<evidence type="ECO:0000256" key="3">
    <source>
        <dbReference type="ARBA" id="ARBA00015991"/>
    </source>
</evidence>
<keyword evidence="10" id="KW-1185">Reference proteome</keyword>
<dbReference type="Gene3D" id="3.30.70.100">
    <property type="match status" value="1"/>
</dbReference>
<evidence type="ECO:0000313" key="10">
    <source>
        <dbReference type="Proteomes" id="UP001575181"/>
    </source>
</evidence>
<dbReference type="PROSITE" id="PS00151">
    <property type="entry name" value="ACYLPHOSPHATASE_2"/>
    <property type="match status" value="1"/>
</dbReference>
<dbReference type="InterPro" id="IPR017968">
    <property type="entry name" value="Acylphosphatase_CS"/>
</dbReference>
<dbReference type="PROSITE" id="PS51160">
    <property type="entry name" value="ACYLPHOSPHATASE_3"/>
    <property type="match status" value="1"/>
</dbReference>
<sequence length="88" mass="10090">MQRHYIIHGRVQGVFFRDSTRQKARELGVRGWVRNRPDGAVEAMAAGEESAITALEQWFRDGGPPAARVERLEREEVPEEHFDGFAVR</sequence>
<comment type="catalytic activity">
    <reaction evidence="4 5 6">
        <text>an acyl phosphate + H2O = a carboxylate + phosphate + H(+)</text>
        <dbReference type="Rhea" id="RHEA:14965"/>
        <dbReference type="ChEBI" id="CHEBI:15377"/>
        <dbReference type="ChEBI" id="CHEBI:15378"/>
        <dbReference type="ChEBI" id="CHEBI:29067"/>
        <dbReference type="ChEBI" id="CHEBI:43474"/>
        <dbReference type="ChEBI" id="CHEBI:59918"/>
        <dbReference type="EC" id="3.6.1.7"/>
    </reaction>
</comment>
<dbReference type="RefSeq" id="WP_373655901.1">
    <property type="nucleotide sequence ID" value="NZ_JBGUAW010000006.1"/>
</dbReference>
<dbReference type="EMBL" id="JBGUAW010000006">
    <property type="protein sequence ID" value="MFA9461115.1"/>
    <property type="molecule type" value="Genomic_DNA"/>
</dbReference>
<feature type="active site" evidence="5">
    <location>
        <position position="35"/>
    </location>
</feature>
<dbReference type="PROSITE" id="PS00150">
    <property type="entry name" value="ACYLPHOSPHATASE_1"/>
    <property type="match status" value="1"/>
</dbReference>
<dbReference type="InterPro" id="IPR036046">
    <property type="entry name" value="Acylphosphatase-like_dom_sf"/>
</dbReference>
<dbReference type="EC" id="3.6.1.7" evidence="2 5"/>
<evidence type="ECO:0000256" key="6">
    <source>
        <dbReference type="RuleBase" id="RU000553"/>
    </source>
</evidence>
<keyword evidence="5 6" id="KW-0378">Hydrolase</keyword>
<comment type="caution">
    <text evidence="9">The sequence shown here is derived from an EMBL/GenBank/DDBJ whole genome shotgun (WGS) entry which is preliminary data.</text>
</comment>
<evidence type="ECO:0000313" key="9">
    <source>
        <dbReference type="EMBL" id="MFA9461115.1"/>
    </source>
</evidence>
<evidence type="ECO:0000256" key="1">
    <source>
        <dbReference type="ARBA" id="ARBA00005614"/>
    </source>
</evidence>
<dbReference type="SUPFAM" id="SSF54975">
    <property type="entry name" value="Acylphosphatase/BLUF domain-like"/>
    <property type="match status" value="1"/>
</dbReference>
<comment type="similarity">
    <text evidence="1 7">Belongs to the acylphosphatase family.</text>
</comment>
<reference evidence="9 10" key="1">
    <citation type="submission" date="2024-08" db="EMBL/GenBank/DDBJ databases">
        <title>Whole-genome sequencing of halo(alkali)philic microorganisms from hypersaline lakes.</title>
        <authorList>
            <person name="Sorokin D.Y."/>
            <person name="Merkel A.Y."/>
            <person name="Messina E."/>
            <person name="Yakimov M."/>
        </authorList>
    </citation>
    <scope>NUCLEOTIDE SEQUENCE [LARGE SCALE GENOMIC DNA]</scope>
    <source>
        <strain evidence="9 10">Cl-TMA</strain>
    </source>
</reference>
<organism evidence="9 10">
    <name type="scientific">Thiohalorhabdus methylotrophus</name>
    <dbReference type="NCBI Taxonomy" id="3242694"/>
    <lineage>
        <taxon>Bacteria</taxon>
        <taxon>Pseudomonadati</taxon>
        <taxon>Pseudomonadota</taxon>
        <taxon>Gammaproteobacteria</taxon>
        <taxon>Thiohalorhabdales</taxon>
        <taxon>Thiohalorhabdaceae</taxon>
        <taxon>Thiohalorhabdus</taxon>
    </lineage>
</organism>
<proteinExistence type="inferred from homology"/>
<dbReference type="InterPro" id="IPR020456">
    <property type="entry name" value="Acylphosphatase"/>
</dbReference>
<protein>
    <recommendedName>
        <fullName evidence="3 5">Acylphosphatase</fullName>
        <ecNumber evidence="2 5">3.6.1.7</ecNumber>
    </recommendedName>
</protein>
<accession>A0ABV4TX38</accession>
<gene>
    <name evidence="9" type="ORF">ACERLL_09795</name>
</gene>
<dbReference type="InterPro" id="IPR001792">
    <property type="entry name" value="Acylphosphatase-like_dom"/>
</dbReference>
<dbReference type="PANTHER" id="PTHR47268">
    <property type="entry name" value="ACYLPHOSPHATASE"/>
    <property type="match status" value="1"/>
</dbReference>
<feature type="domain" description="Acylphosphatase-like" evidence="8">
    <location>
        <begin position="2"/>
        <end position="88"/>
    </location>
</feature>
<evidence type="ECO:0000256" key="4">
    <source>
        <dbReference type="ARBA" id="ARBA00047645"/>
    </source>
</evidence>
<evidence type="ECO:0000256" key="2">
    <source>
        <dbReference type="ARBA" id="ARBA00012150"/>
    </source>
</evidence>
<name>A0ABV4TX38_9GAMM</name>
<evidence type="ECO:0000259" key="8">
    <source>
        <dbReference type="PROSITE" id="PS51160"/>
    </source>
</evidence>
<feature type="active site" evidence="5">
    <location>
        <position position="17"/>
    </location>
</feature>
<dbReference type="PANTHER" id="PTHR47268:SF4">
    <property type="entry name" value="ACYLPHOSPHATASE"/>
    <property type="match status" value="1"/>
</dbReference>
<dbReference type="Pfam" id="PF00708">
    <property type="entry name" value="Acylphosphatase"/>
    <property type="match status" value="1"/>
</dbReference>